<dbReference type="OrthoDB" id="7743910at2"/>
<dbReference type="RefSeq" id="WP_155064061.1">
    <property type="nucleotide sequence ID" value="NZ_WMIF01000008.1"/>
</dbReference>
<evidence type="ECO:0000313" key="3">
    <source>
        <dbReference type="Proteomes" id="UP000442533"/>
    </source>
</evidence>
<feature type="transmembrane region" description="Helical" evidence="1">
    <location>
        <begin position="12"/>
        <end position="31"/>
    </location>
</feature>
<keyword evidence="1" id="KW-0812">Transmembrane</keyword>
<keyword evidence="1" id="KW-0472">Membrane</keyword>
<gene>
    <name evidence="2" type="ORF">GL279_07795</name>
</gene>
<sequence>MASHTLSLLMQRGLPVLAVLIVLAGFGLRWLPQDNPLAMTMPEPERAALTELHSGQMRGLDDGTQLRMIASFRGSQGQLCRRYDMARDGAVRAVLACRERDGWRQRFAALRDTRAGSFRPVSDESAMDAALEAVGAGAALSEAEEDAALGGERPAN</sequence>
<name>A0A844H0V8_9RHOB</name>
<comment type="caution">
    <text evidence="2">The sequence shown here is derived from an EMBL/GenBank/DDBJ whole genome shotgun (WGS) entry which is preliminary data.</text>
</comment>
<dbReference type="AlphaFoldDB" id="A0A844H0V8"/>
<organism evidence="2 3">
    <name type="scientific">Paracoccus limosus</name>
    <dbReference type="NCBI Taxonomy" id="913252"/>
    <lineage>
        <taxon>Bacteria</taxon>
        <taxon>Pseudomonadati</taxon>
        <taxon>Pseudomonadota</taxon>
        <taxon>Alphaproteobacteria</taxon>
        <taxon>Rhodobacterales</taxon>
        <taxon>Paracoccaceae</taxon>
        <taxon>Paracoccus</taxon>
    </lineage>
</organism>
<evidence type="ECO:0000313" key="2">
    <source>
        <dbReference type="EMBL" id="MTH34499.1"/>
    </source>
</evidence>
<evidence type="ECO:0000256" key="1">
    <source>
        <dbReference type="SAM" id="Phobius"/>
    </source>
</evidence>
<dbReference type="EMBL" id="WMIF01000008">
    <property type="protein sequence ID" value="MTH34499.1"/>
    <property type="molecule type" value="Genomic_DNA"/>
</dbReference>
<proteinExistence type="predicted"/>
<accession>A0A844H0V8</accession>
<protein>
    <submittedName>
        <fullName evidence="2">Uncharacterized protein</fullName>
    </submittedName>
</protein>
<keyword evidence="3" id="KW-1185">Reference proteome</keyword>
<dbReference type="Proteomes" id="UP000442533">
    <property type="component" value="Unassembled WGS sequence"/>
</dbReference>
<reference evidence="2 3" key="1">
    <citation type="submission" date="2019-11" db="EMBL/GenBank/DDBJ databases">
        <authorList>
            <person name="Dong K."/>
        </authorList>
    </citation>
    <scope>NUCLEOTIDE SEQUENCE [LARGE SCALE GENOMIC DNA]</scope>
    <source>
        <strain evidence="2 3">JCM 17370</strain>
    </source>
</reference>
<keyword evidence="1" id="KW-1133">Transmembrane helix</keyword>